<reference evidence="1 2" key="1">
    <citation type="journal article" date="2013" name="Mar. Genomics">
        <title>Expression of sulfatases in Rhodopirellula baltica and the diversity of sulfatases in the genus Rhodopirellula.</title>
        <authorList>
            <person name="Wegner C.E."/>
            <person name="Richter-Heitmann T."/>
            <person name="Klindworth A."/>
            <person name="Klockow C."/>
            <person name="Richter M."/>
            <person name="Achstetter T."/>
            <person name="Glockner F.O."/>
            <person name="Harder J."/>
        </authorList>
    </citation>
    <scope>NUCLEOTIDE SEQUENCE [LARGE SCALE GENOMIC DNA]</scope>
    <source>
        <strain evidence="1 2">SWK14</strain>
    </source>
</reference>
<gene>
    <name evidence="1" type="ORF">RBSWK_02918</name>
</gene>
<organism evidence="1 2">
    <name type="scientific">Rhodopirellula baltica SWK14</name>
    <dbReference type="NCBI Taxonomy" id="993516"/>
    <lineage>
        <taxon>Bacteria</taxon>
        <taxon>Pseudomonadati</taxon>
        <taxon>Planctomycetota</taxon>
        <taxon>Planctomycetia</taxon>
        <taxon>Pirellulales</taxon>
        <taxon>Pirellulaceae</taxon>
        <taxon>Rhodopirellula</taxon>
    </lineage>
</organism>
<evidence type="ECO:0000313" key="1">
    <source>
        <dbReference type="EMBL" id="ELP33072.1"/>
    </source>
</evidence>
<name>L7CHH7_RHOBT</name>
<dbReference type="Proteomes" id="UP000010959">
    <property type="component" value="Unassembled WGS sequence"/>
</dbReference>
<sequence length="54" mass="6133">MLAKRIAYETRSVSAGFVEELSGFEGVWPTEFARFLRLTTIYAMPFMLPSKTAN</sequence>
<accession>L7CHH7</accession>
<dbReference type="AlphaFoldDB" id="L7CHH7"/>
<protein>
    <submittedName>
        <fullName evidence="1">Uncharacterized protein</fullName>
    </submittedName>
</protein>
<dbReference type="EMBL" id="AMWG01000075">
    <property type="protein sequence ID" value="ELP33072.1"/>
    <property type="molecule type" value="Genomic_DNA"/>
</dbReference>
<evidence type="ECO:0000313" key="2">
    <source>
        <dbReference type="Proteomes" id="UP000010959"/>
    </source>
</evidence>
<comment type="caution">
    <text evidence="1">The sequence shown here is derived from an EMBL/GenBank/DDBJ whole genome shotgun (WGS) entry which is preliminary data.</text>
</comment>
<proteinExistence type="predicted"/>